<name>A0A834XXS7_APHGI</name>
<dbReference type="EMBL" id="JACMRX010000003">
    <property type="protein sequence ID" value="KAF7993607.1"/>
    <property type="molecule type" value="Genomic_DNA"/>
</dbReference>
<gene>
    <name evidence="1" type="ORF">HCN44_010202</name>
</gene>
<protein>
    <submittedName>
        <fullName evidence="1">Uncharacterized protein</fullName>
    </submittedName>
</protein>
<sequence>MELLSTSCDDQVKVFFSPTQSATPKCRMPSSAHEAFNCSSCFYLAIHRQLTELTLQQFESADLNTVFHERQKIDDTNCGGVTIILKQHHQQAR</sequence>
<evidence type="ECO:0000313" key="1">
    <source>
        <dbReference type="EMBL" id="KAF7993607.1"/>
    </source>
</evidence>
<accession>A0A834XXS7</accession>
<organism evidence="1 2">
    <name type="scientific">Aphidius gifuensis</name>
    <name type="common">Parasitoid wasp</name>
    <dbReference type="NCBI Taxonomy" id="684658"/>
    <lineage>
        <taxon>Eukaryota</taxon>
        <taxon>Metazoa</taxon>
        <taxon>Ecdysozoa</taxon>
        <taxon>Arthropoda</taxon>
        <taxon>Hexapoda</taxon>
        <taxon>Insecta</taxon>
        <taxon>Pterygota</taxon>
        <taxon>Neoptera</taxon>
        <taxon>Endopterygota</taxon>
        <taxon>Hymenoptera</taxon>
        <taxon>Apocrita</taxon>
        <taxon>Ichneumonoidea</taxon>
        <taxon>Braconidae</taxon>
        <taxon>Aphidiinae</taxon>
        <taxon>Aphidius</taxon>
    </lineage>
</organism>
<proteinExistence type="predicted"/>
<reference evidence="1 2" key="1">
    <citation type="submission" date="2020-08" db="EMBL/GenBank/DDBJ databases">
        <title>Aphidius gifuensis genome sequencing and assembly.</title>
        <authorList>
            <person name="Du Z."/>
        </authorList>
    </citation>
    <scope>NUCLEOTIDE SEQUENCE [LARGE SCALE GENOMIC DNA]</scope>
    <source>
        <strain evidence="1">YNYX2018</strain>
        <tissue evidence="1">Adults</tissue>
    </source>
</reference>
<dbReference type="AlphaFoldDB" id="A0A834XXS7"/>
<dbReference type="Proteomes" id="UP000639338">
    <property type="component" value="Unassembled WGS sequence"/>
</dbReference>
<evidence type="ECO:0000313" key="2">
    <source>
        <dbReference type="Proteomes" id="UP000639338"/>
    </source>
</evidence>
<keyword evidence="2" id="KW-1185">Reference proteome</keyword>
<comment type="caution">
    <text evidence="1">The sequence shown here is derived from an EMBL/GenBank/DDBJ whole genome shotgun (WGS) entry which is preliminary data.</text>
</comment>